<dbReference type="InterPro" id="IPR023214">
    <property type="entry name" value="HAD_sf"/>
</dbReference>
<protein>
    <submittedName>
        <fullName evidence="1">HAD-IA family hydrolase</fullName>
    </submittedName>
</protein>
<accession>A0ABY5VM12</accession>
<dbReference type="PANTHER" id="PTHR43481:SF4">
    <property type="entry name" value="GLYCEROL-1-PHOSPHATE PHOSPHOHYDROLASE 1-RELATED"/>
    <property type="match status" value="1"/>
</dbReference>
<dbReference type="InterPro" id="IPR051806">
    <property type="entry name" value="HAD-like_SPP"/>
</dbReference>
<dbReference type="Gene3D" id="1.10.150.240">
    <property type="entry name" value="Putative phosphatase, domain 2"/>
    <property type="match status" value="1"/>
</dbReference>
<dbReference type="EMBL" id="CP073720">
    <property type="protein sequence ID" value="UWP78578.1"/>
    <property type="molecule type" value="Genomic_DNA"/>
</dbReference>
<keyword evidence="1" id="KW-0378">Hydrolase</keyword>
<dbReference type="NCBIfam" id="TIGR01509">
    <property type="entry name" value="HAD-SF-IA-v3"/>
    <property type="match status" value="1"/>
</dbReference>
<evidence type="ECO:0000313" key="1">
    <source>
        <dbReference type="EMBL" id="UWP78578.1"/>
    </source>
</evidence>
<dbReference type="InterPro" id="IPR023198">
    <property type="entry name" value="PGP-like_dom2"/>
</dbReference>
<dbReference type="Gene3D" id="3.40.50.1000">
    <property type="entry name" value="HAD superfamily/HAD-like"/>
    <property type="match status" value="1"/>
</dbReference>
<name>A0ABY5VM12_9ACTN</name>
<dbReference type="RefSeq" id="WP_259855820.1">
    <property type="nucleotide sequence ID" value="NZ_BAAAST010000178.1"/>
</dbReference>
<dbReference type="SFLD" id="SFLDS00003">
    <property type="entry name" value="Haloacid_Dehalogenase"/>
    <property type="match status" value="1"/>
</dbReference>
<dbReference type="Pfam" id="PF00702">
    <property type="entry name" value="Hydrolase"/>
    <property type="match status" value="1"/>
</dbReference>
<dbReference type="SFLD" id="SFLDG01129">
    <property type="entry name" value="C1.5:_HAD__Beta-PGM__Phosphata"/>
    <property type="match status" value="1"/>
</dbReference>
<dbReference type="Proteomes" id="UP001059617">
    <property type="component" value="Chromosome"/>
</dbReference>
<dbReference type="InterPro" id="IPR036412">
    <property type="entry name" value="HAD-like_sf"/>
</dbReference>
<reference evidence="1" key="2">
    <citation type="submission" date="2022-09" db="EMBL/GenBank/DDBJ databases">
        <title>Biosynthetic gene clusters of Dactylosporangioum fulvum.</title>
        <authorList>
            <person name="Caradec T."/>
        </authorList>
    </citation>
    <scope>NUCLEOTIDE SEQUENCE</scope>
    <source>
        <strain evidence="1">NRRL B-16292</strain>
    </source>
</reference>
<dbReference type="GO" id="GO:0016787">
    <property type="term" value="F:hydrolase activity"/>
    <property type="evidence" value="ECO:0007669"/>
    <property type="project" value="UniProtKB-KW"/>
</dbReference>
<dbReference type="PANTHER" id="PTHR43481">
    <property type="entry name" value="FRUCTOSE-1-PHOSPHATE PHOSPHATASE"/>
    <property type="match status" value="1"/>
</dbReference>
<dbReference type="SUPFAM" id="SSF56784">
    <property type="entry name" value="HAD-like"/>
    <property type="match status" value="1"/>
</dbReference>
<organism evidence="1 2">
    <name type="scientific">Dactylosporangium fulvum</name>
    <dbReference type="NCBI Taxonomy" id="53359"/>
    <lineage>
        <taxon>Bacteria</taxon>
        <taxon>Bacillati</taxon>
        <taxon>Actinomycetota</taxon>
        <taxon>Actinomycetes</taxon>
        <taxon>Micromonosporales</taxon>
        <taxon>Micromonosporaceae</taxon>
        <taxon>Dactylosporangium</taxon>
    </lineage>
</organism>
<reference evidence="1" key="1">
    <citation type="submission" date="2021-04" db="EMBL/GenBank/DDBJ databases">
        <authorList>
            <person name="Hartkoorn R.C."/>
            <person name="Beaudoing E."/>
            <person name="Hot D."/>
        </authorList>
    </citation>
    <scope>NUCLEOTIDE SEQUENCE</scope>
    <source>
        <strain evidence="1">NRRL B-16292</strain>
    </source>
</reference>
<dbReference type="InterPro" id="IPR006439">
    <property type="entry name" value="HAD-SF_hydro_IA"/>
</dbReference>
<gene>
    <name evidence="1" type="ORF">Dfulv_25710</name>
</gene>
<proteinExistence type="predicted"/>
<evidence type="ECO:0000313" key="2">
    <source>
        <dbReference type="Proteomes" id="UP001059617"/>
    </source>
</evidence>
<keyword evidence="2" id="KW-1185">Reference proteome</keyword>
<sequence length="205" mass="21654">MKRFAAVLLDMDGTLVDSDRAVERAWIGWAGEFGVAVEDIMPRMHGAPAQHTIRALRPDLDDAGVAAAAQRQLDLQYDDVDDVVPTPGAARLLQALKELELPWAVVTSADRRLARARLGAAGIDPPVLVTYEQTPRGKPFPDPFLAAAALLGVDPAACLVVEDSRPGIDAGHAAGATVAALRGLDADLRIRDLDELATRLLAGAG</sequence>